<dbReference type="PROSITE" id="PS50865">
    <property type="entry name" value="ZF_MYND_2"/>
    <property type="match status" value="1"/>
</dbReference>
<dbReference type="PANTHER" id="PTHR28069:SF2">
    <property type="entry name" value="GH20023P"/>
    <property type="match status" value="1"/>
</dbReference>
<dbReference type="EMBL" id="UFQT01000222">
    <property type="protein sequence ID" value="SSX21959.1"/>
    <property type="molecule type" value="Genomic_DNA"/>
</dbReference>
<feature type="domain" description="MYND-type" evidence="5">
    <location>
        <begin position="18"/>
        <end position="55"/>
    </location>
</feature>
<accession>A0A336LZ08</accession>
<dbReference type="InterPro" id="IPR002893">
    <property type="entry name" value="Znf_MYND"/>
</dbReference>
<reference evidence="6" key="1">
    <citation type="submission" date="2018-07" db="EMBL/GenBank/DDBJ databases">
        <authorList>
            <person name="Quirk P.G."/>
            <person name="Krulwich T.A."/>
        </authorList>
    </citation>
    <scope>NUCLEOTIDE SEQUENCE</scope>
</reference>
<dbReference type="SUPFAM" id="SSF144232">
    <property type="entry name" value="HIT/MYND zinc finger-like"/>
    <property type="match status" value="1"/>
</dbReference>
<dbReference type="OMA" id="TPWTDLE"/>
<keyword evidence="2 4" id="KW-0863">Zinc-finger</keyword>
<evidence type="ECO:0000256" key="3">
    <source>
        <dbReference type="ARBA" id="ARBA00022833"/>
    </source>
</evidence>
<dbReference type="AlphaFoldDB" id="A0A336LZ08"/>
<name>A0A336LZ08_CULSO</name>
<evidence type="ECO:0000313" key="6">
    <source>
        <dbReference type="EMBL" id="SSX21959.1"/>
    </source>
</evidence>
<dbReference type="InterPro" id="IPR046824">
    <property type="entry name" value="Mss51-like_C"/>
</dbReference>
<keyword evidence="3" id="KW-0862">Zinc</keyword>
<dbReference type="VEuPathDB" id="VectorBase:CSON005754"/>
<dbReference type="Gene3D" id="6.10.140.2220">
    <property type="match status" value="1"/>
</dbReference>
<evidence type="ECO:0000256" key="4">
    <source>
        <dbReference type="PROSITE-ProRule" id="PRU00134"/>
    </source>
</evidence>
<dbReference type="Pfam" id="PF01753">
    <property type="entry name" value="zf-MYND"/>
    <property type="match status" value="1"/>
</dbReference>
<gene>
    <name evidence="6" type="primary">CSON005754</name>
</gene>
<dbReference type="PANTHER" id="PTHR28069">
    <property type="entry name" value="GH20023P"/>
    <property type="match status" value="1"/>
</dbReference>
<keyword evidence="1" id="KW-0479">Metal-binding</keyword>
<evidence type="ECO:0000256" key="2">
    <source>
        <dbReference type="ARBA" id="ARBA00022771"/>
    </source>
</evidence>
<proteinExistence type="predicted"/>
<evidence type="ECO:0000259" key="5">
    <source>
        <dbReference type="PROSITE" id="PS50865"/>
    </source>
</evidence>
<dbReference type="Pfam" id="PF20179">
    <property type="entry name" value="MSS51_C"/>
    <property type="match status" value="1"/>
</dbReference>
<evidence type="ECO:0000256" key="1">
    <source>
        <dbReference type="ARBA" id="ARBA00022723"/>
    </source>
</evidence>
<sequence length="480" mass="55754">MDIKLSDRSQSEFNPYRCGACGRTEQLKHCSSCRLISFCTTNCQKMFWNQHKEFCRVIGKIIATEKKSSIFQVKEEELKDLTGAKKFMKAVTGLTRLLPELMGRSLAFEEHLLIWSAKHCEVCYETDIRKLMRCAGCKYASFCNEGDCKETSKNNPEIHSKLCPEYKLALLVHRESDFETVFDTKKLPTKNFTEFYKEHQDNMNLFTLIEQLSGKKFNKSPSTRLEMDSFTTVCQFTFTATLLNALDGAKLLQPDRESLNIHIVGAKQEETYFTVDSCSLFYIFMPKLHSLKITLIGPEITLPSYTIECFGRIVKLTTKKMFYENFHDNTSKPDFIMCYNCGFSEEPWGVPFEIPGFKTQHVLMPHMQHPDTSWVRGLRKILSHKVPFAFTSYTKSELADEMVFMRRVAEHVGVYDQLTGVQLGRNAFKDLRPMQNCDKTAEEKLFYGNCQMCVMNWKHILRDEFSYFKHTFERAMAKGF</sequence>
<organism evidence="6">
    <name type="scientific">Culicoides sonorensis</name>
    <name type="common">Biting midge</name>
    <dbReference type="NCBI Taxonomy" id="179676"/>
    <lineage>
        <taxon>Eukaryota</taxon>
        <taxon>Metazoa</taxon>
        <taxon>Ecdysozoa</taxon>
        <taxon>Arthropoda</taxon>
        <taxon>Hexapoda</taxon>
        <taxon>Insecta</taxon>
        <taxon>Pterygota</taxon>
        <taxon>Neoptera</taxon>
        <taxon>Endopterygota</taxon>
        <taxon>Diptera</taxon>
        <taxon>Nematocera</taxon>
        <taxon>Chironomoidea</taxon>
        <taxon>Ceratopogonidae</taxon>
        <taxon>Ceratopogoninae</taxon>
        <taxon>Culicoides</taxon>
        <taxon>Monoculicoides</taxon>
    </lineage>
</organism>
<protein>
    <submittedName>
        <fullName evidence="6">CSON005754 protein</fullName>
    </submittedName>
</protein>
<dbReference type="GO" id="GO:0008270">
    <property type="term" value="F:zinc ion binding"/>
    <property type="evidence" value="ECO:0007669"/>
    <property type="project" value="UniProtKB-KW"/>
</dbReference>
<dbReference type="PROSITE" id="PS01360">
    <property type="entry name" value="ZF_MYND_1"/>
    <property type="match status" value="1"/>
</dbReference>